<gene>
    <name evidence="1" type="ORF">C7959_15714</name>
</gene>
<reference evidence="1 2" key="1">
    <citation type="submission" date="2019-03" db="EMBL/GenBank/DDBJ databases">
        <title>Subsurface microbial communities from deep shales in Ohio and West Virginia, USA.</title>
        <authorList>
            <person name="Wrighton K."/>
        </authorList>
    </citation>
    <scope>NUCLEOTIDE SEQUENCE [LARGE SCALE GENOMIC DNA]</scope>
    <source>
        <strain evidence="1 2">MSL 6dP</strain>
    </source>
</reference>
<dbReference type="EMBL" id="SOEG01000057">
    <property type="protein sequence ID" value="TDX44327.1"/>
    <property type="molecule type" value="Genomic_DNA"/>
</dbReference>
<protein>
    <submittedName>
        <fullName evidence="1">Uncharacterized protein</fullName>
    </submittedName>
</protein>
<name>A0A4R8GRQ7_9FIRM</name>
<evidence type="ECO:0000313" key="1">
    <source>
        <dbReference type="EMBL" id="TDX44327.1"/>
    </source>
</evidence>
<dbReference type="Proteomes" id="UP000295832">
    <property type="component" value="Unassembled WGS sequence"/>
</dbReference>
<dbReference type="AlphaFoldDB" id="A0A4R8GRQ7"/>
<proteinExistence type="predicted"/>
<evidence type="ECO:0000313" key="2">
    <source>
        <dbReference type="Proteomes" id="UP000295832"/>
    </source>
</evidence>
<comment type="caution">
    <text evidence="1">The sequence shown here is derived from an EMBL/GenBank/DDBJ whole genome shotgun (WGS) entry which is preliminary data.</text>
</comment>
<accession>A0A4R8GRQ7</accession>
<organism evidence="1 2">
    <name type="scientific">Orenia marismortui</name>
    <dbReference type="NCBI Taxonomy" id="46469"/>
    <lineage>
        <taxon>Bacteria</taxon>
        <taxon>Bacillati</taxon>
        <taxon>Bacillota</taxon>
        <taxon>Clostridia</taxon>
        <taxon>Halanaerobiales</taxon>
        <taxon>Halobacteroidaceae</taxon>
        <taxon>Orenia</taxon>
    </lineage>
</organism>
<keyword evidence="2" id="KW-1185">Reference proteome</keyword>
<sequence>MYVKGERPATRESQRYYKMIIDNKVYFRNDFNGYWRIDKLPLGESIGIDNHPSLVIEKLQIIESYINQQIEKKKDKNK</sequence>